<sequence length="616" mass="69394">MLAVAIFNAAIETEDEDWSEVLTSFTETDDTLLDRLLKTKCTSAQQLAQKLRGRNLPKRAFAFSPDFYAPIVPYVSIFSGLSAADAAPFYHHEVTSKDPFHEIVQGLKEKSKTFRSSKIHLELEQRIAHEALIIASELSKKGTATPVGTPIVFFIPLPDHSSTPTSCAIFTHEGELESSGDYSRAQQLISAKEIGRSIGFVNCSPDWAEIVFLAAQRVLYDYFGNDIGQMDIDLRFGKISDSSHARLVQVRVLKRFYIAESLAARRCRLDRKTLTSYREKLSKTGYYDKKPRLAVPERRTTNIEDIADRFKEFSGQYNWQVTVETVRQFLNQFPPRFREDARRLLASLSFLNRETASALLQEAVEKTIQAIRQDDEAQTIHLVPLAGTSAHMALELLKQEFRQDLRLIGIRIHKSVHEMLGVAKPGENVIFVDDNISSGTQFSAQLLRWLGLQDKSDKAEVRKEAGIEFFELDDNAKSRLRELKVRLCTCVGKDDSYGNVERHLAFVDAGLKFLGLSYGRALAADPLSPTEIAPAFLDFLRHVGEECIRSVSELPVIDDVCRSKALGYGNTQGRTVTLWNVPTSTFTALWCPGIVDDEPWFPLFVRRGYADRLVVA</sequence>
<reference evidence="2 3" key="1">
    <citation type="journal article" date="2013" name="Appl. Environ. Microbiol.">
        <title>Genome analysis suggests that the soil oligotrophic bacterium Agromonas oligotrophica (Bradyrhizobium oligotrophicum) is a nitrogen-fixing symbiont of Aeschynomene indica.</title>
        <authorList>
            <person name="Okubo T."/>
            <person name="Fukushima S."/>
            <person name="Itakura M."/>
            <person name="Oshima K."/>
            <person name="Longtonglang A."/>
            <person name="Teaumroong N."/>
            <person name="Mitsui H."/>
            <person name="Hattori M."/>
            <person name="Hattori R."/>
            <person name="Hattori T."/>
            <person name="Minamisawa K."/>
        </authorList>
    </citation>
    <scope>NUCLEOTIDE SEQUENCE [LARGE SCALE GENOMIC DNA]</scope>
    <source>
        <strain evidence="2 3">S58</strain>
    </source>
</reference>
<gene>
    <name evidence="2" type="ORF">S58_41330</name>
</gene>
<protein>
    <submittedName>
        <fullName evidence="2">Metal dependent phosphohydrolase</fullName>
    </submittedName>
</protein>
<dbReference type="Pfam" id="PF24390">
    <property type="entry name" value="PRTase-CE"/>
    <property type="match status" value="1"/>
</dbReference>
<dbReference type="EMBL" id="AP012603">
    <property type="protein sequence ID" value="BAM90119.1"/>
    <property type="molecule type" value="Genomic_DNA"/>
</dbReference>
<proteinExistence type="predicted"/>
<organism evidence="2 3">
    <name type="scientific">Bradyrhizobium oligotrophicum S58</name>
    <dbReference type="NCBI Taxonomy" id="1245469"/>
    <lineage>
        <taxon>Bacteria</taxon>
        <taxon>Pseudomonadati</taxon>
        <taxon>Pseudomonadota</taxon>
        <taxon>Alphaproteobacteria</taxon>
        <taxon>Hyphomicrobiales</taxon>
        <taxon>Nitrobacteraceae</taxon>
        <taxon>Bradyrhizobium</taxon>
    </lineage>
</organism>
<dbReference type="eggNOG" id="COG1078">
    <property type="taxonomic scope" value="Bacteria"/>
</dbReference>
<accession>M4Z922</accession>
<evidence type="ECO:0000313" key="2">
    <source>
        <dbReference type="EMBL" id="BAM90119.1"/>
    </source>
</evidence>
<dbReference type="PATRIC" id="fig|1245469.3.peg.4228"/>
<dbReference type="Proteomes" id="UP000011841">
    <property type="component" value="Chromosome"/>
</dbReference>
<dbReference type="InterPro" id="IPR056920">
    <property type="entry name" value="PRTase-CE"/>
</dbReference>
<dbReference type="KEGG" id="aol:S58_41330"/>
<evidence type="ECO:0000313" key="3">
    <source>
        <dbReference type="Proteomes" id="UP000011841"/>
    </source>
</evidence>
<evidence type="ECO:0000259" key="1">
    <source>
        <dbReference type="Pfam" id="PF24390"/>
    </source>
</evidence>
<keyword evidence="2" id="KW-0378">Hydrolase</keyword>
<keyword evidence="3" id="KW-1185">Reference proteome</keyword>
<dbReference type="GO" id="GO:0016787">
    <property type="term" value="F:hydrolase activity"/>
    <property type="evidence" value="ECO:0007669"/>
    <property type="project" value="UniProtKB-KW"/>
</dbReference>
<feature type="domain" description="PRTase-CE" evidence="1">
    <location>
        <begin position="326"/>
        <end position="606"/>
    </location>
</feature>
<dbReference type="AlphaFoldDB" id="M4Z922"/>
<name>M4Z922_9BRAD</name>
<dbReference type="HOGENOM" id="CLU_443248_0_0_5"/>